<evidence type="ECO:0000313" key="1">
    <source>
        <dbReference type="EMBL" id="KAK8933396.1"/>
    </source>
</evidence>
<dbReference type="EMBL" id="JBBWWQ010000013">
    <property type="protein sequence ID" value="KAK8933396.1"/>
    <property type="molecule type" value="Genomic_DNA"/>
</dbReference>
<gene>
    <name evidence="1" type="ORF">KSP39_PZI015809</name>
</gene>
<keyword evidence="2" id="KW-1185">Reference proteome</keyword>
<organism evidence="1 2">
    <name type="scientific">Platanthera zijinensis</name>
    <dbReference type="NCBI Taxonomy" id="2320716"/>
    <lineage>
        <taxon>Eukaryota</taxon>
        <taxon>Viridiplantae</taxon>
        <taxon>Streptophyta</taxon>
        <taxon>Embryophyta</taxon>
        <taxon>Tracheophyta</taxon>
        <taxon>Spermatophyta</taxon>
        <taxon>Magnoliopsida</taxon>
        <taxon>Liliopsida</taxon>
        <taxon>Asparagales</taxon>
        <taxon>Orchidaceae</taxon>
        <taxon>Orchidoideae</taxon>
        <taxon>Orchideae</taxon>
        <taxon>Orchidinae</taxon>
        <taxon>Platanthera</taxon>
    </lineage>
</organism>
<comment type="caution">
    <text evidence="1">The sequence shown here is derived from an EMBL/GenBank/DDBJ whole genome shotgun (WGS) entry which is preliminary data.</text>
</comment>
<name>A0AAP0B869_9ASPA</name>
<sequence length="66" mass="7538">MPHLIAGDGRVCMDIRSLNLYSQTVLFMHLSSPCHFPGILKTARYVFQWKEPKTIRPDQSKDCDGS</sequence>
<accession>A0AAP0B869</accession>
<dbReference type="Proteomes" id="UP001418222">
    <property type="component" value="Unassembled WGS sequence"/>
</dbReference>
<reference evidence="1 2" key="1">
    <citation type="journal article" date="2022" name="Nat. Plants">
        <title>Genomes of leafy and leafless Platanthera orchids illuminate the evolution of mycoheterotrophy.</title>
        <authorList>
            <person name="Li M.H."/>
            <person name="Liu K.W."/>
            <person name="Li Z."/>
            <person name="Lu H.C."/>
            <person name="Ye Q.L."/>
            <person name="Zhang D."/>
            <person name="Wang J.Y."/>
            <person name="Li Y.F."/>
            <person name="Zhong Z.M."/>
            <person name="Liu X."/>
            <person name="Yu X."/>
            <person name="Liu D.K."/>
            <person name="Tu X.D."/>
            <person name="Liu B."/>
            <person name="Hao Y."/>
            <person name="Liao X.Y."/>
            <person name="Jiang Y.T."/>
            <person name="Sun W.H."/>
            <person name="Chen J."/>
            <person name="Chen Y.Q."/>
            <person name="Ai Y."/>
            <person name="Zhai J.W."/>
            <person name="Wu S.S."/>
            <person name="Zhou Z."/>
            <person name="Hsiao Y.Y."/>
            <person name="Wu W.L."/>
            <person name="Chen Y.Y."/>
            <person name="Lin Y.F."/>
            <person name="Hsu J.L."/>
            <person name="Li C.Y."/>
            <person name="Wang Z.W."/>
            <person name="Zhao X."/>
            <person name="Zhong W.Y."/>
            <person name="Ma X.K."/>
            <person name="Ma L."/>
            <person name="Huang J."/>
            <person name="Chen G.Z."/>
            <person name="Huang M.Z."/>
            <person name="Huang L."/>
            <person name="Peng D.H."/>
            <person name="Luo Y.B."/>
            <person name="Zou S.Q."/>
            <person name="Chen S.P."/>
            <person name="Lan S."/>
            <person name="Tsai W.C."/>
            <person name="Van de Peer Y."/>
            <person name="Liu Z.J."/>
        </authorList>
    </citation>
    <scope>NUCLEOTIDE SEQUENCE [LARGE SCALE GENOMIC DNA]</scope>
    <source>
        <strain evidence="1">Lor287</strain>
    </source>
</reference>
<evidence type="ECO:0000313" key="2">
    <source>
        <dbReference type="Proteomes" id="UP001418222"/>
    </source>
</evidence>
<protein>
    <submittedName>
        <fullName evidence="1">Uncharacterized protein</fullName>
    </submittedName>
</protein>
<proteinExistence type="predicted"/>
<dbReference type="AlphaFoldDB" id="A0AAP0B869"/>